<dbReference type="PANTHER" id="PTHR46401:SF2">
    <property type="entry name" value="GLYCOSYLTRANSFERASE WBBK-RELATED"/>
    <property type="match status" value="1"/>
</dbReference>
<dbReference type="SUPFAM" id="SSF53756">
    <property type="entry name" value="UDP-Glycosyltransferase/glycogen phosphorylase"/>
    <property type="match status" value="1"/>
</dbReference>
<dbReference type="PANTHER" id="PTHR46401">
    <property type="entry name" value="GLYCOSYLTRANSFERASE WBBK-RELATED"/>
    <property type="match status" value="1"/>
</dbReference>
<dbReference type="RefSeq" id="WP_048850055.1">
    <property type="nucleotide sequence ID" value="NZ_BANI01000027.1"/>
</dbReference>
<dbReference type="CDD" id="cd03801">
    <property type="entry name" value="GT4_PimA-like"/>
    <property type="match status" value="1"/>
</dbReference>
<name>A0A0D6PWU4_KOMEU</name>
<sequence>MKVLHICRQFSPSVGGLEDSLLNLARSQRQDMGIDAQVLTLDTVFGRPGRLPHRDTVDGIPVIRIPWRGSTRYPLAPQVLRHIGTFDLLHVHAIDFFFDFLAWTWPFHRKTMIASTHGGFFHTGALRRIKEIWFRTITPISVRAYKRIVACSYSDADLFRTVAAGRLQTIENGINQTRFRDAASRTPGRTILAFGRFAVHKRLRLLFQLVALLRRENPEWKLIVAGQDSNLTVADLRQQAQACGITDALRIVSGPSDAALRDLMGEASFFGCLSAHEGFGLAAVEAMSAGLIPILSNITPFARLMQQGAAGVIIDPDNLAPGAREVEAMAASLPDTADALRARNMEVASHYDWDSVAQEYVRLYQQVLGQAGPRPVMATVGAE</sequence>
<dbReference type="Pfam" id="PF00534">
    <property type="entry name" value="Glycos_transf_1"/>
    <property type="match status" value="1"/>
</dbReference>
<proteinExistence type="predicted"/>
<dbReference type="EMBL" id="BANI01000027">
    <property type="protein sequence ID" value="GAN95513.1"/>
    <property type="molecule type" value="Genomic_DNA"/>
</dbReference>
<evidence type="ECO:0000313" key="4">
    <source>
        <dbReference type="EMBL" id="GAN95513.1"/>
    </source>
</evidence>
<evidence type="ECO:0000259" key="2">
    <source>
        <dbReference type="Pfam" id="PF00534"/>
    </source>
</evidence>
<dbReference type="GO" id="GO:0016757">
    <property type="term" value="F:glycosyltransferase activity"/>
    <property type="evidence" value="ECO:0007669"/>
    <property type="project" value="InterPro"/>
</dbReference>
<accession>A0A0D6PWU4</accession>
<dbReference type="Gene3D" id="3.40.50.2000">
    <property type="entry name" value="Glycogen Phosphorylase B"/>
    <property type="match status" value="2"/>
</dbReference>
<feature type="domain" description="Glycosyltransferase subfamily 4-like N-terminal" evidence="3">
    <location>
        <begin position="14"/>
        <end position="177"/>
    </location>
</feature>
<comment type="caution">
    <text evidence="4">The sequence shown here is derived from an EMBL/GenBank/DDBJ whole genome shotgun (WGS) entry which is preliminary data.</text>
</comment>
<reference evidence="4 5" key="1">
    <citation type="submission" date="2012-11" db="EMBL/GenBank/DDBJ databases">
        <title>Whole genome sequence of Gluconacetobacter europaeus NBRC3261.</title>
        <authorList>
            <person name="Azuma Y."/>
            <person name="Higashiura N."/>
            <person name="Hirakawa H."/>
            <person name="Matsushita K."/>
        </authorList>
    </citation>
    <scope>NUCLEOTIDE SEQUENCE [LARGE SCALE GENOMIC DNA]</scope>
    <source>
        <strain evidence="4 5">NBRC 3261</strain>
    </source>
</reference>
<feature type="domain" description="Glycosyl transferase family 1" evidence="2">
    <location>
        <begin position="181"/>
        <end position="320"/>
    </location>
</feature>
<dbReference type="InterPro" id="IPR028098">
    <property type="entry name" value="Glyco_trans_4-like_N"/>
</dbReference>
<keyword evidence="1 4" id="KW-0808">Transferase</keyword>
<dbReference type="InterPro" id="IPR001296">
    <property type="entry name" value="Glyco_trans_1"/>
</dbReference>
<dbReference type="Proteomes" id="UP000032675">
    <property type="component" value="Unassembled WGS sequence"/>
</dbReference>
<evidence type="ECO:0000256" key="1">
    <source>
        <dbReference type="ARBA" id="ARBA00022679"/>
    </source>
</evidence>
<dbReference type="GO" id="GO:0009103">
    <property type="term" value="P:lipopolysaccharide biosynthetic process"/>
    <property type="evidence" value="ECO:0007669"/>
    <property type="project" value="TreeGrafter"/>
</dbReference>
<protein>
    <submittedName>
        <fullName evidence="4">Glycosyl transferase</fullName>
    </submittedName>
</protein>
<gene>
    <name evidence="4" type="ORF">Geu3261_0027_018</name>
</gene>
<organism evidence="4 5">
    <name type="scientific">Komagataeibacter europaeus NBRC 3261</name>
    <dbReference type="NCBI Taxonomy" id="1234669"/>
    <lineage>
        <taxon>Bacteria</taxon>
        <taxon>Pseudomonadati</taxon>
        <taxon>Pseudomonadota</taxon>
        <taxon>Alphaproteobacteria</taxon>
        <taxon>Acetobacterales</taxon>
        <taxon>Acetobacteraceae</taxon>
        <taxon>Komagataeibacter</taxon>
    </lineage>
</organism>
<dbReference type="AlphaFoldDB" id="A0A0D6PWU4"/>
<evidence type="ECO:0000313" key="5">
    <source>
        <dbReference type="Proteomes" id="UP000032675"/>
    </source>
</evidence>
<dbReference type="Pfam" id="PF13439">
    <property type="entry name" value="Glyco_transf_4"/>
    <property type="match status" value="1"/>
</dbReference>
<evidence type="ECO:0000259" key="3">
    <source>
        <dbReference type="Pfam" id="PF13439"/>
    </source>
</evidence>